<dbReference type="Pfam" id="PF03704">
    <property type="entry name" value="BTAD"/>
    <property type="match status" value="1"/>
</dbReference>
<dbReference type="SMART" id="SM01043">
    <property type="entry name" value="BTAD"/>
    <property type="match status" value="1"/>
</dbReference>
<keyword evidence="1" id="KW-0304">Gas vesicle</keyword>
<dbReference type="InterPro" id="IPR027417">
    <property type="entry name" value="P-loop_NTPase"/>
</dbReference>
<organism evidence="7 8">
    <name type="scientific">Microlunatus elymi</name>
    <dbReference type="NCBI Taxonomy" id="2596828"/>
    <lineage>
        <taxon>Bacteria</taxon>
        <taxon>Bacillati</taxon>
        <taxon>Actinomycetota</taxon>
        <taxon>Actinomycetes</taxon>
        <taxon>Propionibacteriales</taxon>
        <taxon>Propionibacteriaceae</taxon>
        <taxon>Microlunatus</taxon>
    </lineage>
</organism>
<dbReference type="Gene3D" id="1.10.10.10">
    <property type="entry name" value="Winged helix-like DNA-binding domain superfamily/Winged helix DNA-binding domain"/>
    <property type="match status" value="2"/>
</dbReference>
<evidence type="ECO:0000256" key="3">
    <source>
        <dbReference type="ARBA" id="ARBA00035635"/>
    </source>
</evidence>
<dbReference type="GO" id="GO:0031412">
    <property type="term" value="P:gas vesicle organization"/>
    <property type="evidence" value="ECO:0007669"/>
    <property type="project" value="InterPro"/>
</dbReference>
<evidence type="ECO:0000256" key="4">
    <source>
        <dbReference type="ARBA" id="ARBA00035699"/>
    </source>
</evidence>
<dbReference type="EMBL" id="CP041692">
    <property type="protein sequence ID" value="QDP96010.1"/>
    <property type="molecule type" value="Genomic_DNA"/>
</dbReference>
<evidence type="ECO:0000256" key="1">
    <source>
        <dbReference type="ARBA" id="ARBA00022987"/>
    </source>
</evidence>
<feature type="domain" description="Bacterial transcriptional activator" evidence="6">
    <location>
        <begin position="885"/>
        <end position="1025"/>
    </location>
</feature>
<dbReference type="AlphaFoldDB" id="A0A516PXV6"/>
<dbReference type="InterPro" id="IPR002003">
    <property type="entry name" value="Gas-vesicle_GvpC"/>
</dbReference>
<sequence length="1026" mass="111318">MAAGRPRQMSVPETKIPPAAARSMPADAMGGPQRQLPVPLTPLVGRETDIAEVSGLLEDGRLVTLTGPGGVGKTRVAIAVAEHLPSSLTGGVRWVGLAAVLDAEGIGTAVCEALGVRGRSVQGSFQDLIQQLKDRRILLVLDNCEQLVAGCADLCADLLMWCPGLRVLATSRERLGLTGERVWPIAPLPVPRCSRQPADVLHEAPAVDLFVARCRDAVPDFALTPDNADAVLRVCRRMDGIPLAIELAAARIPVLGAAQLAEALDRSPDLLGDRGRGPQRHRTLRDTLAWSYDLLSSAEQDLFRRICVFGGQFDLDAATSVAAGSDAENVVDLLGRLVDKSLVQVSRSRGAARYRLLSTVRDYGRRRLSESGDPDAVALAHLTHFTRLAEEAEPRLTGEGGPAELDRLELDGSNLRAALTFAKAHGEHVLGARLAAALWPLCYLRGLYREGRRWLDWAVEAGSDAPAPVLAKALRGSGTLAFLQCDYQAAVDRLEASLHCYRELDDHRAEAEVLLTLGSVAREQARYRDAQGLYAESRRLSVQAEDRRGVARADNYLGFIAWLQGDLDAADDLCAATLPTFRAVGDSEGIAWSLLSQGVAAQYRGDLATATRLLAECNSVARADGYREGVAWSEHELGIVARREGRYGEARDRLLEALASHRYLGDQWRTAAVLEDLAATTAEEDPFHAATLLGAAAALRDAIGAPLAPVECPDHDATVHKLRQLTGDRFQRTVAWGRQRSVDDLVIGTAHSSSGTGRDDNAWAAAASSDSDPSPDGRSPSGTSAGDPWLRMQAFGGARVQLAGRELSSPWWYAKPRELLYLLADGVPRAKEQLADALWPEASPSQLRNSLHTALRDLRRAVQRPDWFVFQDGSYRFVADEECRYDVAEFLAALAAARAATGEEQRHQLRLATDLYAGDFLPEQTAAWVVDRRAELAARNRAALMALGRSLLEARLPSQAVPIYRRAIALDALEESAYRGLMTAYGRTGDHARAAKLYRELAERLRAELDVDPATTTTALYHRIVD</sequence>
<dbReference type="OrthoDB" id="3755432at2"/>
<dbReference type="Proteomes" id="UP000319263">
    <property type="component" value="Chromosome"/>
</dbReference>
<dbReference type="InterPro" id="IPR011990">
    <property type="entry name" value="TPR-like_helical_dom_sf"/>
</dbReference>
<proteinExistence type="inferred from homology"/>
<dbReference type="InterPro" id="IPR058852">
    <property type="entry name" value="HTH_77"/>
</dbReference>
<evidence type="ECO:0000313" key="8">
    <source>
        <dbReference type="Proteomes" id="UP000319263"/>
    </source>
</evidence>
<dbReference type="PANTHER" id="PTHR47691:SF3">
    <property type="entry name" value="HTH-TYPE TRANSCRIPTIONAL REGULATOR RV0890C-RELATED"/>
    <property type="match status" value="1"/>
</dbReference>
<dbReference type="InterPro" id="IPR005158">
    <property type="entry name" value="BTAD"/>
</dbReference>
<evidence type="ECO:0000259" key="6">
    <source>
        <dbReference type="SMART" id="SM01043"/>
    </source>
</evidence>
<dbReference type="PRINTS" id="PR00364">
    <property type="entry name" value="DISEASERSIST"/>
</dbReference>
<feature type="compositionally biased region" description="Low complexity" evidence="5">
    <location>
        <begin position="762"/>
        <end position="782"/>
    </location>
</feature>
<dbReference type="KEGG" id="mik:FOE78_08960"/>
<dbReference type="RefSeq" id="WP_143985976.1">
    <property type="nucleotide sequence ID" value="NZ_CP041692.1"/>
</dbReference>
<evidence type="ECO:0000313" key="7">
    <source>
        <dbReference type="EMBL" id="QDP96010.1"/>
    </source>
</evidence>
<dbReference type="Pfam" id="PF25872">
    <property type="entry name" value="HTH_77"/>
    <property type="match status" value="1"/>
</dbReference>
<keyword evidence="8" id="KW-1185">Reference proteome</keyword>
<feature type="region of interest" description="Disordered" evidence="5">
    <location>
        <begin position="751"/>
        <end position="788"/>
    </location>
</feature>
<reference evidence="7 8" key="1">
    <citation type="submission" date="2019-07" db="EMBL/GenBank/DDBJ databases">
        <title>Microlunatus dokdonensis sp. nov. isolated from the rhizospheric soil of the wild plant Elymus tsukushiensis.</title>
        <authorList>
            <person name="Ghim S.-Y."/>
            <person name="Hwang Y.-J."/>
            <person name="Son J.-S."/>
            <person name="Shin J.-H."/>
        </authorList>
    </citation>
    <scope>NUCLEOTIDE SEQUENCE [LARGE SCALE GENOMIC DNA]</scope>
    <source>
        <strain evidence="7 8">KUDC0627</strain>
    </source>
</reference>
<evidence type="ECO:0000256" key="2">
    <source>
        <dbReference type="ARBA" id="ARBA00035108"/>
    </source>
</evidence>
<dbReference type="SUPFAM" id="SSF48452">
    <property type="entry name" value="TPR-like"/>
    <property type="match status" value="3"/>
</dbReference>
<dbReference type="Gene3D" id="1.25.40.10">
    <property type="entry name" value="Tetratricopeptide repeat domain"/>
    <property type="match status" value="2"/>
</dbReference>
<evidence type="ECO:0000256" key="5">
    <source>
        <dbReference type="SAM" id="MobiDB-lite"/>
    </source>
</evidence>
<name>A0A516PXV6_9ACTN</name>
<comment type="subcellular location">
    <subcellularLocation>
        <location evidence="2">Gas vesicle</location>
    </subcellularLocation>
</comment>
<dbReference type="SUPFAM" id="SSF52540">
    <property type="entry name" value="P-loop containing nucleoside triphosphate hydrolases"/>
    <property type="match status" value="1"/>
</dbReference>
<feature type="region of interest" description="Disordered" evidence="5">
    <location>
        <begin position="1"/>
        <end position="32"/>
    </location>
</feature>
<dbReference type="GO" id="GO:0031411">
    <property type="term" value="C:gas vesicle"/>
    <property type="evidence" value="ECO:0007669"/>
    <property type="project" value="UniProtKB-SubCell"/>
</dbReference>
<dbReference type="PANTHER" id="PTHR47691">
    <property type="entry name" value="REGULATOR-RELATED"/>
    <property type="match status" value="1"/>
</dbReference>
<protein>
    <recommendedName>
        <fullName evidence="4">Gas vesicle protein C</fullName>
    </recommendedName>
</protein>
<dbReference type="Pfam" id="PF13424">
    <property type="entry name" value="TPR_12"/>
    <property type="match status" value="1"/>
</dbReference>
<gene>
    <name evidence="7" type="primary">gvpC</name>
    <name evidence="7" type="ORF">FOE78_08960</name>
</gene>
<dbReference type="NCBIfam" id="TIGR02641">
    <property type="entry name" value="gvpC_cyan_rpt"/>
    <property type="match status" value="1"/>
</dbReference>
<comment type="similarity">
    <text evidence="3">Belongs to the gas vesicle GvpC family.</text>
</comment>
<dbReference type="InterPro" id="IPR036388">
    <property type="entry name" value="WH-like_DNA-bd_sf"/>
</dbReference>
<accession>A0A516PXV6</accession>
<dbReference type="Gene3D" id="3.40.50.300">
    <property type="entry name" value="P-loop containing nucleotide triphosphate hydrolases"/>
    <property type="match status" value="1"/>
</dbReference>